<dbReference type="Pfam" id="PF04087">
    <property type="entry name" value="DUF389"/>
    <property type="match status" value="1"/>
</dbReference>
<protein>
    <submittedName>
        <fullName evidence="2">Membrane protein</fullName>
    </submittedName>
</protein>
<dbReference type="Proteomes" id="UP000660611">
    <property type="component" value="Unassembled WGS sequence"/>
</dbReference>
<keyword evidence="1" id="KW-0812">Transmembrane</keyword>
<evidence type="ECO:0000256" key="1">
    <source>
        <dbReference type="SAM" id="Phobius"/>
    </source>
</evidence>
<evidence type="ECO:0000313" key="3">
    <source>
        <dbReference type="Proteomes" id="UP000660611"/>
    </source>
</evidence>
<gene>
    <name evidence="2" type="ORF">Dsi01nite_082090</name>
</gene>
<proteinExistence type="predicted"/>
<keyword evidence="1" id="KW-1133">Transmembrane helix</keyword>
<dbReference type="EMBL" id="BONQ01000128">
    <property type="protein sequence ID" value="GIG50168.1"/>
    <property type="molecule type" value="Genomic_DNA"/>
</dbReference>
<dbReference type="InterPro" id="IPR005240">
    <property type="entry name" value="DUF389"/>
</dbReference>
<accession>A0A919PX01</accession>
<keyword evidence="1" id="KW-0472">Membrane</keyword>
<name>A0A919PX01_9ACTN</name>
<evidence type="ECO:0000313" key="2">
    <source>
        <dbReference type="EMBL" id="GIG50168.1"/>
    </source>
</evidence>
<comment type="caution">
    <text evidence="2">The sequence shown here is derived from an EMBL/GenBank/DDBJ whole genome shotgun (WGS) entry which is preliminary data.</text>
</comment>
<feature type="transmembrane region" description="Helical" evidence="1">
    <location>
        <begin position="141"/>
        <end position="162"/>
    </location>
</feature>
<feature type="transmembrane region" description="Helical" evidence="1">
    <location>
        <begin position="245"/>
        <end position="270"/>
    </location>
</feature>
<feature type="transmembrane region" description="Helical" evidence="1">
    <location>
        <begin position="174"/>
        <end position="200"/>
    </location>
</feature>
<dbReference type="RefSeq" id="WP_203851813.1">
    <property type="nucleotide sequence ID" value="NZ_BAAAVW010000014.1"/>
</dbReference>
<organism evidence="2 3">
    <name type="scientific">Dactylosporangium siamense</name>
    <dbReference type="NCBI Taxonomy" id="685454"/>
    <lineage>
        <taxon>Bacteria</taxon>
        <taxon>Bacillati</taxon>
        <taxon>Actinomycetota</taxon>
        <taxon>Actinomycetes</taxon>
        <taxon>Micromonosporales</taxon>
        <taxon>Micromonosporaceae</taxon>
        <taxon>Dactylosporangium</taxon>
    </lineage>
</organism>
<dbReference type="PANTHER" id="PTHR20992:SF9">
    <property type="entry name" value="AT15442P-RELATED"/>
    <property type="match status" value="1"/>
</dbReference>
<feature type="transmembrane region" description="Helical" evidence="1">
    <location>
        <begin position="220"/>
        <end position="238"/>
    </location>
</feature>
<dbReference type="AlphaFoldDB" id="A0A919PX01"/>
<feature type="transmembrane region" description="Helical" evidence="1">
    <location>
        <begin position="116"/>
        <end position="135"/>
    </location>
</feature>
<dbReference type="PANTHER" id="PTHR20992">
    <property type="entry name" value="AT15442P-RELATED"/>
    <property type="match status" value="1"/>
</dbReference>
<keyword evidence="3" id="KW-1185">Reference proteome</keyword>
<reference evidence="2" key="1">
    <citation type="submission" date="2021-01" db="EMBL/GenBank/DDBJ databases">
        <title>Whole genome shotgun sequence of Dactylosporangium siamense NBRC 106093.</title>
        <authorList>
            <person name="Komaki H."/>
            <person name="Tamura T."/>
        </authorList>
    </citation>
    <scope>NUCLEOTIDE SEQUENCE</scope>
    <source>
        <strain evidence="2">NBRC 106093</strain>
    </source>
</reference>
<feature type="transmembrane region" description="Helical" evidence="1">
    <location>
        <begin position="276"/>
        <end position="297"/>
    </location>
</feature>
<sequence length="308" mass="32365">MLHLRVISPPDRTDEVVRIIEAAPGATNLVVLPGAARQPDGDLVLCDVVREAGSQVLSALRRQRIHEVGSIAIDHVDVALSNVAAAAADAAPGLASDAVVWDEIEQKTGDETELSGTYLAMFAIATIIAGIGVLLDQPILIVGAMVVGPEFGPLAALCVGIIRWRPGFIRRASIALVVGFLTAIVVTIGTTYLLDLVGLVDKGMLLRERPLTDFIWRPDAFSWVVGFFAGIAGMLSLTSSKAGPLIGVLISVTTVPAAANIAVAIAYGVMHEALGSAVQLLLNLAAIVTAGVLTLLVQRWFWNRKAMA</sequence>